<dbReference type="InterPro" id="IPR001242">
    <property type="entry name" value="Condensation_dom"/>
</dbReference>
<feature type="domain" description="Carrier" evidence="5">
    <location>
        <begin position="1"/>
        <end position="55"/>
    </location>
</feature>
<dbReference type="InterPro" id="IPR009081">
    <property type="entry name" value="PP-bd_ACP"/>
</dbReference>
<dbReference type="PROSITE" id="PS00012">
    <property type="entry name" value="PHOSPHOPANTETHEINE"/>
    <property type="match status" value="1"/>
</dbReference>
<dbReference type="Proteomes" id="UP001241926">
    <property type="component" value="Unassembled WGS sequence"/>
</dbReference>
<dbReference type="InterPro" id="IPR020845">
    <property type="entry name" value="AMP-binding_CS"/>
</dbReference>
<dbReference type="Gene3D" id="3.40.50.980">
    <property type="match status" value="2"/>
</dbReference>
<dbReference type="InterPro" id="IPR036736">
    <property type="entry name" value="ACP-like_sf"/>
</dbReference>
<accession>A0ABT7JCV7</accession>
<protein>
    <submittedName>
        <fullName evidence="6">Condensation domain-containing protein</fullName>
    </submittedName>
</protein>
<keyword evidence="2" id="KW-0596">Phosphopantetheine</keyword>
<organism evidence="6 7">
    <name type="scientific">Streptomyces fuscus</name>
    <dbReference type="NCBI Taxonomy" id="3048495"/>
    <lineage>
        <taxon>Bacteria</taxon>
        <taxon>Bacillati</taxon>
        <taxon>Actinomycetota</taxon>
        <taxon>Actinomycetes</taxon>
        <taxon>Kitasatosporales</taxon>
        <taxon>Streptomycetaceae</taxon>
        <taxon>Streptomyces</taxon>
    </lineage>
</organism>
<dbReference type="RefSeq" id="WP_285437304.1">
    <property type="nucleotide sequence ID" value="NZ_JASJUS010000102.1"/>
</dbReference>
<dbReference type="SUPFAM" id="SSF56801">
    <property type="entry name" value="Acetyl-CoA synthetase-like"/>
    <property type="match status" value="1"/>
</dbReference>
<keyword evidence="7" id="KW-1185">Reference proteome</keyword>
<dbReference type="Gene3D" id="3.30.559.30">
    <property type="entry name" value="Nonribosomal peptide synthetase, condensation domain"/>
    <property type="match status" value="1"/>
</dbReference>
<evidence type="ECO:0000259" key="5">
    <source>
        <dbReference type="PROSITE" id="PS50075"/>
    </source>
</evidence>
<keyword evidence="3" id="KW-0597">Phosphoprotein</keyword>
<dbReference type="Pfam" id="PF00668">
    <property type="entry name" value="Condensation"/>
    <property type="match status" value="1"/>
</dbReference>
<dbReference type="Gene3D" id="1.10.1200.10">
    <property type="entry name" value="ACP-like"/>
    <property type="match status" value="1"/>
</dbReference>
<evidence type="ECO:0000256" key="4">
    <source>
        <dbReference type="SAM" id="MobiDB-lite"/>
    </source>
</evidence>
<dbReference type="SUPFAM" id="SSF47336">
    <property type="entry name" value="ACP-like"/>
    <property type="match status" value="1"/>
</dbReference>
<evidence type="ECO:0000256" key="3">
    <source>
        <dbReference type="ARBA" id="ARBA00022553"/>
    </source>
</evidence>
<reference evidence="6 7" key="1">
    <citation type="submission" date="2023-05" db="EMBL/GenBank/DDBJ databases">
        <title>Streptomyces fuscus sp. nov., a brown-black pigment producing actinomyces isolated from dry sand of Sea duck farm.</title>
        <authorList>
            <person name="Xie J."/>
            <person name="Shen N."/>
        </authorList>
    </citation>
    <scope>NUCLEOTIDE SEQUENCE [LARGE SCALE GENOMIC DNA]</scope>
    <source>
        <strain evidence="6 7">GXMU-J15</strain>
    </source>
</reference>
<gene>
    <name evidence="6" type="ORF">QNN03_38160</name>
</gene>
<feature type="region of interest" description="Disordered" evidence="4">
    <location>
        <begin position="663"/>
        <end position="683"/>
    </location>
</feature>
<dbReference type="SUPFAM" id="SSF52777">
    <property type="entry name" value="CoA-dependent acyltransferases"/>
    <property type="match status" value="2"/>
</dbReference>
<dbReference type="InterPro" id="IPR023213">
    <property type="entry name" value="CAT-like_dom_sf"/>
</dbReference>
<dbReference type="CDD" id="cd19540">
    <property type="entry name" value="LCL_NRPS-like"/>
    <property type="match status" value="1"/>
</dbReference>
<evidence type="ECO:0000256" key="2">
    <source>
        <dbReference type="ARBA" id="ARBA00022450"/>
    </source>
</evidence>
<dbReference type="PANTHER" id="PTHR45527:SF1">
    <property type="entry name" value="FATTY ACID SYNTHASE"/>
    <property type="match status" value="1"/>
</dbReference>
<dbReference type="InterPro" id="IPR000873">
    <property type="entry name" value="AMP-dep_synth/lig_dom"/>
</dbReference>
<feature type="non-terminal residue" evidence="6">
    <location>
        <position position="1"/>
    </location>
</feature>
<comment type="cofactor">
    <cofactor evidence="1">
        <name>pantetheine 4'-phosphate</name>
        <dbReference type="ChEBI" id="CHEBI:47942"/>
    </cofactor>
</comment>
<dbReference type="EMBL" id="JASJUS010000102">
    <property type="protein sequence ID" value="MDL2082241.1"/>
    <property type="molecule type" value="Genomic_DNA"/>
</dbReference>
<dbReference type="PANTHER" id="PTHR45527">
    <property type="entry name" value="NONRIBOSOMAL PEPTIDE SYNTHETASE"/>
    <property type="match status" value="1"/>
</dbReference>
<dbReference type="Gene3D" id="2.30.38.10">
    <property type="entry name" value="Luciferase, Domain 3"/>
    <property type="match status" value="1"/>
</dbReference>
<sequence>RVGIDDNFFELGGHSLLATRLISRIRSGLSTEIPLRALFEAPTVAALAERFDEPAEKVRPELVAADRPAEVPLSFAQRRLWFLNQLEGPSPTYNIPFALRLSGRFDHHALDAALTDLVARHESLRTVFPDRAGVPHQVVLDPAAAFSGLAEAERTGEAELSDALGEVVRQGFDLAVEAPLRARLFRLGADEHVLAMVIHHIAADGESVSPLLTDLLEAYRARRGGAAPSWAALPVQYADYTLWHHALLGDESDPDSLISRQLDYWREALADLPEETPLPYDRPRPAVASRRGELLSFRLRPELHQRLSEVARSSGSSMFMVMQAALGTLLSRLGSGTDIPIGSPVAGRSDAALDGLVGFFVNTLVLRVDTSGSPSFGDVLARVRETDLAGFAHQDLPFERLVEVLNPVRSMARHPLFQVMLTVQDQPRPRVELRGLEVGVETLPFGVAKFDLSIAVTEHMGPDGTLDGIGGLLEYAHDLFDRQTAEDLSVRFVRLLEQVAADPGVAVDEIDILTEGERHRVLSEWNATNRELETGCLADVFESVVAGSPERTAVVFGEESVTYADLNHRANRLAHLLINQGVGPEQTVALALPRSIDMVVAVLAVLKAGAAYLPVDANYPADRIAFMLNDAQPVRILTTSTTAHQLPLDSAPQILLDTPHTTTALADSRDSNPTDTDRTHPLHPGNTAYVIYTSGSTGRPKGVMVTHTGIHSLVTAEIEQFAVDATSRVLQLASFSFDAAFMEIIMAFGAGATLVVPPPGPLVGDALATEIVERRISHALIPPTVLSGLPRVAGPVFRTLVVGGEACSAELVARWSPGRRMVNAYGPTEATACVAMAGPLEDGRPPIGRPVPNARLYVLDAALRPVPVGVAGELYAAGAGLARG</sequence>
<dbReference type="PROSITE" id="PS00455">
    <property type="entry name" value="AMP_BINDING"/>
    <property type="match status" value="1"/>
</dbReference>
<evidence type="ECO:0000313" key="6">
    <source>
        <dbReference type="EMBL" id="MDL2082241.1"/>
    </source>
</evidence>
<dbReference type="InterPro" id="IPR006162">
    <property type="entry name" value="Ppantetheine_attach_site"/>
</dbReference>
<name>A0ABT7JCV7_9ACTN</name>
<dbReference type="Gene3D" id="3.30.559.10">
    <property type="entry name" value="Chloramphenicol acetyltransferase-like domain"/>
    <property type="match status" value="1"/>
</dbReference>
<dbReference type="Pfam" id="PF00550">
    <property type="entry name" value="PP-binding"/>
    <property type="match status" value="1"/>
</dbReference>
<proteinExistence type="predicted"/>
<feature type="compositionally biased region" description="Basic and acidic residues" evidence="4">
    <location>
        <begin position="667"/>
        <end position="680"/>
    </location>
</feature>
<evidence type="ECO:0000313" key="7">
    <source>
        <dbReference type="Proteomes" id="UP001241926"/>
    </source>
</evidence>
<dbReference type="PROSITE" id="PS50075">
    <property type="entry name" value="CARRIER"/>
    <property type="match status" value="1"/>
</dbReference>
<comment type="caution">
    <text evidence="6">The sequence shown here is derived from an EMBL/GenBank/DDBJ whole genome shotgun (WGS) entry which is preliminary data.</text>
</comment>
<evidence type="ECO:0000256" key="1">
    <source>
        <dbReference type="ARBA" id="ARBA00001957"/>
    </source>
</evidence>
<feature type="non-terminal residue" evidence="6">
    <location>
        <position position="884"/>
    </location>
</feature>
<dbReference type="Pfam" id="PF00501">
    <property type="entry name" value="AMP-binding"/>
    <property type="match status" value="1"/>
</dbReference>